<feature type="transmembrane region" description="Helical" evidence="4">
    <location>
        <begin position="56"/>
        <end position="79"/>
    </location>
</feature>
<keyword evidence="4" id="KW-0812">Transmembrane</keyword>
<name>A0A495K0S6_WILMA</name>
<dbReference type="EMBL" id="RBKV01000001">
    <property type="protein sequence ID" value="RKR94398.1"/>
    <property type="molecule type" value="Genomic_DNA"/>
</dbReference>
<reference evidence="5 6" key="1">
    <citation type="submission" date="2018-10" db="EMBL/GenBank/DDBJ databases">
        <title>Sequencing the genomes of 1000 actinobacteria strains.</title>
        <authorList>
            <person name="Klenk H.-P."/>
        </authorList>
    </citation>
    <scope>NUCLEOTIDE SEQUENCE [LARGE SCALE GENOMIC DNA]</scope>
    <source>
        <strain evidence="5 6">DSM 44343</strain>
    </source>
</reference>
<keyword evidence="4" id="KW-1133">Transmembrane helix</keyword>
<dbReference type="AlphaFoldDB" id="A0A495K0S6"/>
<comment type="subcellular location">
    <subcellularLocation>
        <location evidence="1">Membrane</location>
    </subcellularLocation>
</comment>
<dbReference type="GO" id="GO:0016020">
    <property type="term" value="C:membrane"/>
    <property type="evidence" value="ECO:0007669"/>
    <property type="project" value="UniProtKB-SubCell"/>
</dbReference>
<evidence type="ECO:0000256" key="1">
    <source>
        <dbReference type="ARBA" id="ARBA00004370"/>
    </source>
</evidence>
<evidence type="ECO:0000313" key="5">
    <source>
        <dbReference type="EMBL" id="RKR94398.1"/>
    </source>
</evidence>
<keyword evidence="2 4" id="KW-0472">Membrane</keyword>
<accession>A0A495K0S6</accession>
<protein>
    <recommendedName>
        <fullName evidence="7">Mce-associated membrane protein</fullName>
    </recommendedName>
</protein>
<feature type="compositionally biased region" description="Low complexity" evidence="3">
    <location>
        <begin position="1"/>
        <end position="10"/>
    </location>
</feature>
<dbReference type="PANTHER" id="PTHR37042:SF4">
    <property type="entry name" value="OUTER MEMBRANE PROTEIN RV1973"/>
    <property type="match status" value="1"/>
</dbReference>
<evidence type="ECO:0008006" key="7">
    <source>
        <dbReference type="Google" id="ProtNLM"/>
    </source>
</evidence>
<evidence type="ECO:0000256" key="4">
    <source>
        <dbReference type="SAM" id="Phobius"/>
    </source>
</evidence>
<sequence>MSARTTAGSGEETGGGSNRLRLARERVADARATARSARSAAAPAYAARDRRRRGRLALAGGCAAAVAVVLLIAAIVLAVQHRAAEQDRARDSAVLDDTRSAIATLLTIDPAEPQRFLDEALAVTSGEQHQRLVDARPQVLELVGQLEAPSTGQVLAAGITGDVDDDTARVYVVAEGTNPALLGAGAGQSRVALVVTMKADDGRWKIDRTQLQ</sequence>
<dbReference type="PANTHER" id="PTHR37042">
    <property type="entry name" value="OUTER MEMBRANE PROTEIN RV1973"/>
    <property type="match status" value="1"/>
</dbReference>
<gene>
    <name evidence="5" type="ORF">DFJ75_1194</name>
</gene>
<organism evidence="5 6">
    <name type="scientific">Williamsia marianensis</name>
    <dbReference type="NCBI Taxonomy" id="85044"/>
    <lineage>
        <taxon>Bacteria</taxon>
        <taxon>Bacillati</taxon>
        <taxon>Actinomycetota</taxon>
        <taxon>Actinomycetes</taxon>
        <taxon>Mycobacteriales</taxon>
        <taxon>Nocardiaceae</taxon>
        <taxon>Williamsia</taxon>
    </lineage>
</organism>
<proteinExistence type="predicted"/>
<evidence type="ECO:0000313" key="6">
    <source>
        <dbReference type="Proteomes" id="UP000274762"/>
    </source>
</evidence>
<evidence type="ECO:0000256" key="2">
    <source>
        <dbReference type="ARBA" id="ARBA00023136"/>
    </source>
</evidence>
<evidence type="ECO:0000256" key="3">
    <source>
        <dbReference type="SAM" id="MobiDB-lite"/>
    </source>
</evidence>
<dbReference type="Proteomes" id="UP000274762">
    <property type="component" value="Unassembled WGS sequence"/>
</dbReference>
<feature type="region of interest" description="Disordered" evidence="3">
    <location>
        <begin position="1"/>
        <end position="20"/>
    </location>
</feature>
<comment type="caution">
    <text evidence="5">The sequence shown here is derived from an EMBL/GenBank/DDBJ whole genome shotgun (WGS) entry which is preliminary data.</text>
</comment>